<dbReference type="Pfam" id="PF01983">
    <property type="entry name" value="CofC"/>
    <property type="match status" value="1"/>
</dbReference>
<protein>
    <recommendedName>
        <fullName evidence="6">2-phospho-L-lactate guanylyltransferase</fullName>
    </recommendedName>
</protein>
<proteinExistence type="predicted"/>
<evidence type="ECO:0000256" key="3">
    <source>
        <dbReference type="ARBA" id="ARBA00022741"/>
    </source>
</evidence>
<accession>A0A382A5D9</accession>
<dbReference type="InterPro" id="IPR029044">
    <property type="entry name" value="Nucleotide-diphossugar_trans"/>
</dbReference>
<organism evidence="5">
    <name type="scientific">marine metagenome</name>
    <dbReference type="NCBI Taxonomy" id="408172"/>
    <lineage>
        <taxon>unclassified sequences</taxon>
        <taxon>metagenomes</taxon>
        <taxon>ecological metagenomes</taxon>
    </lineage>
</organism>
<dbReference type="PANTHER" id="PTHR40392">
    <property type="entry name" value="2-PHOSPHO-L-LACTATE GUANYLYLTRANSFERASE"/>
    <property type="match status" value="1"/>
</dbReference>
<sequence>MIPINDFSESFSRLSKHLDSDRRRELTQILATQVFEALCSIRSIEKIVVLSNEREWLKSFDNQKITILKDPEIKKLKAKITHAAKWIQNQGIQQMLYLSVDLPFVQETDIAKFIAEHQGGLSIVKAHKENGTNALILDLPAILEFQFGVNSFDKHLAAAKAQKINTKIVEIKNLSLDVDTWNDLQEFKKSSINTQFLNFIQRHNL</sequence>
<evidence type="ECO:0000256" key="1">
    <source>
        <dbReference type="ARBA" id="ARBA00022679"/>
    </source>
</evidence>
<evidence type="ECO:0008006" key="6">
    <source>
        <dbReference type="Google" id="ProtNLM"/>
    </source>
</evidence>
<name>A0A382A5D9_9ZZZZ</name>
<gene>
    <name evidence="5" type="ORF">METZ01_LOCUS149111</name>
</gene>
<dbReference type="InterPro" id="IPR002835">
    <property type="entry name" value="CofC"/>
</dbReference>
<dbReference type="NCBIfam" id="TIGR03552">
    <property type="entry name" value="F420_cofC"/>
    <property type="match status" value="1"/>
</dbReference>
<evidence type="ECO:0000313" key="5">
    <source>
        <dbReference type="EMBL" id="SVA96257.1"/>
    </source>
</evidence>
<keyword evidence="4" id="KW-0342">GTP-binding</keyword>
<dbReference type="SUPFAM" id="SSF53448">
    <property type="entry name" value="Nucleotide-diphospho-sugar transferases"/>
    <property type="match status" value="1"/>
</dbReference>
<keyword evidence="1" id="KW-0808">Transferase</keyword>
<dbReference type="AlphaFoldDB" id="A0A382A5D9"/>
<dbReference type="Gene3D" id="3.90.550.10">
    <property type="entry name" value="Spore Coat Polysaccharide Biosynthesis Protein SpsA, Chain A"/>
    <property type="match status" value="1"/>
</dbReference>
<dbReference type="PANTHER" id="PTHR40392:SF1">
    <property type="entry name" value="2-PHOSPHO-L-LACTATE GUANYLYLTRANSFERASE"/>
    <property type="match status" value="1"/>
</dbReference>
<evidence type="ECO:0000256" key="2">
    <source>
        <dbReference type="ARBA" id="ARBA00022695"/>
    </source>
</evidence>
<reference evidence="5" key="1">
    <citation type="submission" date="2018-05" db="EMBL/GenBank/DDBJ databases">
        <authorList>
            <person name="Lanie J.A."/>
            <person name="Ng W.-L."/>
            <person name="Kazmierczak K.M."/>
            <person name="Andrzejewski T.M."/>
            <person name="Davidsen T.M."/>
            <person name="Wayne K.J."/>
            <person name="Tettelin H."/>
            <person name="Glass J.I."/>
            <person name="Rusch D."/>
            <person name="Podicherti R."/>
            <person name="Tsui H.-C.T."/>
            <person name="Winkler M.E."/>
        </authorList>
    </citation>
    <scope>NUCLEOTIDE SEQUENCE</scope>
</reference>
<evidence type="ECO:0000256" key="4">
    <source>
        <dbReference type="ARBA" id="ARBA00023134"/>
    </source>
</evidence>
<dbReference type="GO" id="GO:0043814">
    <property type="term" value="F:phospholactate guanylyltransferase activity"/>
    <property type="evidence" value="ECO:0007669"/>
    <property type="project" value="InterPro"/>
</dbReference>
<dbReference type="GO" id="GO:0005525">
    <property type="term" value="F:GTP binding"/>
    <property type="evidence" value="ECO:0007669"/>
    <property type="project" value="UniProtKB-KW"/>
</dbReference>
<keyword evidence="2" id="KW-0548">Nucleotidyltransferase</keyword>
<keyword evidence="3" id="KW-0547">Nucleotide-binding</keyword>
<dbReference type="EMBL" id="UINC01023824">
    <property type="protein sequence ID" value="SVA96257.1"/>
    <property type="molecule type" value="Genomic_DNA"/>
</dbReference>